<evidence type="ECO:0000313" key="5">
    <source>
        <dbReference type="Proteomes" id="UP000775500"/>
    </source>
</evidence>
<feature type="region of interest" description="Disordered" evidence="1">
    <location>
        <begin position="40"/>
        <end position="60"/>
    </location>
</feature>
<name>A0A7W8D057_9FIRM</name>
<dbReference type="Proteomes" id="UP000521313">
    <property type="component" value="Unassembled WGS sequence"/>
</dbReference>
<keyword evidence="5" id="KW-1185">Reference proteome</keyword>
<reference evidence="2 4" key="1">
    <citation type="submission" date="2020-08" db="EMBL/GenBank/DDBJ databases">
        <title>Genomic Encyclopedia of Type Strains, Phase IV (KMG-IV): sequencing the most valuable type-strain genomes for metagenomic binning, comparative biology and taxonomic classification.</title>
        <authorList>
            <person name="Goeker M."/>
        </authorList>
    </citation>
    <scope>NUCLEOTIDE SEQUENCE [LARGE SCALE GENOMIC DNA]</scope>
    <source>
        <strain evidence="2 4">DSM 26963</strain>
    </source>
</reference>
<dbReference type="RefSeq" id="WP_183375065.1">
    <property type="nucleotide sequence ID" value="NZ_CALVCN010000001.1"/>
</dbReference>
<evidence type="ECO:0000256" key="1">
    <source>
        <dbReference type="SAM" id="MobiDB-lite"/>
    </source>
</evidence>
<proteinExistence type="predicted"/>
<gene>
    <name evidence="3" type="ORF">H5982_00940</name>
    <name evidence="2" type="ORF">HNQ43_000826</name>
</gene>
<dbReference type="EMBL" id="JACJLU010000001">
    <property type="protein sequence ID" value="MBM6830676.1"/>
    <property type="molecule type" value="Genomic_DNA"/>
</dbReference>
<dbReference type="AlphaFoldDB" id="A0A7W8D057"/>
<dbReference type="Proteomes" id="UP000775500">
    <property type="component" value="Unassembled WGS sequence"/>
</dbReference>
<organism evidence="2 4">
    <name type="scientific">Faecalicoccus acidiformans</name>
    <dbReference type="NCBI Taxonomy" id="915173"/>
    <lineage>
        <taxon>Bacteria</taxon>
        <taxon>Bacillati</taxon>
        <taxon>Bacillota</taxon>
        <taxon>Erysipelotrichia</taxon>
        <taxon>Erysipelotrichales</taxon>
        <taxon>Erysipelotrichaceae</taxon>
        <taxon>Faecalicoccus</taxon>
    </lineage>
</organism>
<protein>
    <submittedName>
        <fullName evidence="2">Uncharacterized protein</fullName>
    </submittedName>
</protein>
<sequence>MEQRQNSDWERLLKKHFGFKKISLKEGIHDVIEWAESWTQDESVTNTPLHRKKGTDGTDK</sequence>
<reference evidence="3" key="2">
    <citation type="submission" date="2020-08" db="EMBL/GenBank/DDBJ databases">
        <authorList>
            <person name="Cejkova D."/>
            <person name="Kubasova T."/>
            <person name="Jahodarova E."/>
            <person name="Rychlik I."/>
        </authorList>
    </citation>
    <scope>NUCLEOTIDE SEQUENCE</scope>
    <source>
        <strain evidence="3">An423</strain>
    </source>
</reference>
<evidence type="ECO:0000313" key="3">
    <source>
        <dbReference type="EMBL" id="MBM6830676.1"/>
    </source>
</evidence>
<comment type="caution">
    <text evidence="2">The sequence shown here is derived from an EMBL/GenBank/DDBJ whole genome shotgun (WGS) entry which is preliminary data.</text>
</comment>
<evidence type="ECO:0000313" key="2">
    <source>
        <dbReference type="EMBL" id="MBB5184783.1"/>
    </source>
</evidence>
<reference evidence="3 5" key="3">
    <citation type="journal article" date="2021" name="Sci. Rep.">
        <title>The distribution of antibiotic resistance genes in chicken gut microbiota commensals.</title>
        <authorList>
            <person name="Juricova H."/>
            <person name="Matiasovicova J."/>
            <person name="Kubasova T."/>
            <person name="Cejkova D."/>
            <person name="Rychlik I."/>
        </authorList>
    </citation>
    <scope>NUCLEOTIDE SEQUENCE [LARGE SCALE GENOMIC DNA]</scope>
    <source>
        <strain evidence="3 5">An423</strain>
    </source>
</reference>
<dbReference type="EMBL" id="JACHHD010000006">
    <property type="protein sequence ID" value="MBB5184783.1"/>
    <property type="molecule type" value="Genomic_DNA"/>
</dbReference>
<accession>A0A7W8D057</accession>
<evidence type="ECO:0000313" key="4">
    <source>
        <dbReference type="Proteomes" id="UP000521313"/>
    </source>
</evidence>